<keyword evidence="3" id="KW-0732">Signal</keyword>
<keyword evidence="5" id="KW-1185">Reference proteome</keyword>
<dbReference type="OrthoDB" id="3691936at2"/>
<dbReference type="STRING" id="504798.SAMN05421871_10645"/>
<name>A0A1H0Q4S3_9PSEU</name>
<evidence type="ECO:0000256" key="2">
    <source>
        <dbReference type="SAM" id="Phobius"/>
    </source>
</evidence>
<dbReference type="EMBL" id="FNJB01000006">
    <property type="protein sequence ID" value="SDP12373.1"/>
    <property type="molecule type" value="Genomic_DNA"/>
</dbReference>
<evidence type="ECO:0000313" key="4">
    <source>
        <dbReference type="EMBL" id="SDP12373.1"/>
    </source>
</evidence>
<evidence type="ECO:0000256" key="3">
    <source>
        <dbReference type="SAM" id="SignalP"/>
    </source>
</evidence>
<organism evidence="4 5">
    <name type="scientific">Actinokineospora alba</name>
    <dbReference type="NCBI Taxonomy" id="504798"/>
    <lineage>
        <taxon>Bacteria</taxon>
        <taxon>Bacillati</taxon>
        <taxon>Actinomycetota</taxon>
        <taxon>Actinomycetes</taxon>
        <taxon>Pseudonocardiales</taxon>
        <taxon>Pseudonocardiaceae</taxon>
        <taxon>Actinokineospora</taxon>
    </lineage>
</organism>
<feature type="region of interest" description="Disordered" evidence="1">
    <location>
        <begin position="145"/>
        <end position="171"/>
    </location>
</feature>
<evidence type="ECO:0000256" key="1">
    <source>
        <dbReference type="SAM" id="MobiDB-lite"/>
    </source>
</evidence>
<dbReference type="AlphaFoldDB" id="A0A1H0Q4S3"/>
<feature type="signal peptide" evidence="3">
    <location>
        <begin position="1"/>
        <end position="27"/>
    </location>
</feature>
<protein>
    <submittedName>
        <fullName evidence="4">Uncharacterized protein</fullName>
    </submittedName>
</protein>
<keyword evidence="2" id="KW-0812">Transmembrane</keyword>
<reference evidence="5" key="1">
    <citation type="submission" date="2016-10" db="EMBL/GenBank/DDBJ databases">
        <authorList>
            <person name="Varghese N."/>
            <person name="Submissions S."/>
        </authorList>
    </citation>
    <scope>NUCLEOTIDE SEQUENCE [LARGE SCALE GENOMIC DNA]</scope>
    <source>
        <strain evidence="5">IBRC-M 10655</strain>
    </source>
</reference>
<feature type="chain" id="PRO_5011615583" evidence="3">
    <location>
        <begin position="28"/>
        <end position="278"/>
    </location>
</feature>
<keyword evidence="2" id="KW-0472">Membrane</keyword>
<dbReference type="Proteomes" id="UP000199651">
    <property type="component" value="Unassembled WGS sequence"/>
</dbReference>
<gene>
    <name evidence="4" type="ORF">SAMN05192558_106407</name>
</gene>
<keyword evidence="2" id="KW-1133">Transmembrane helix</keyword>
<accession>A0A1H0Q4S3</accession>
<proteinExistence type="predicted"/>
<feature type="transmembrane region" description="Helical" evidence="2">
    <location>
        <begin position="251"/>
        <end position="274"/>
    </location>
</feature>
<sequence length="278" mass="27971">MRRLICSALALLAAGAAVSLGPAQASAAPIPFVAVDCSQTVIAFKGQPVTLARLAVAGLVSQAVRETEGLGALRGTSVGIAFPLGASIPVGEVPDGTGEIPGSVIADAVATVVRPMRELVPHTDAAVARVHQLVTEKCGMTVRALNPSKTAPGTKPGGPGTNPLTPNAQPVGGYTVPDQLRLYDGAALAGAAKRDYGSIPFAKAGLFVPSPSARYGSVPGYSPEFGLLSDTADFRTAGDAQALPVGAGNTVGLPILLAVLALSVVTGALVRTWVLRRA</sequence>
<evidence type="ECO:0000313" key="5">
    <source>
        <dbReference type="Proteomes" id="UP000199651"/>
    </source>
</evidence>
<dbReference type="RefSeq" id="WP_133794254.1">
    <property type="nucleotide sequence ID" value="NZ_FNDV01000006.1"/>
</dbReference>